<evidence type="ECO:0000313" key="5">
    <source>
        <dbReference type="Proteomes" id="UP000235392"/>
    </source>
</evidence>
<feature type="region of interest" description="Disordered" evidence="1">
    <location>
        <begin position="276"/>
        <end position="339"/>
    </location>
</feature>
<accession>A0A2N5VGM4</accession>
<feature type="compositionally biased region" description="Pro residues" evidence="1">
    <location>
        <begin position="468"/>
        <end position="477"/>
    </location>
</feature>
<feature type="transmembrane region" description="Helical" evidence="2">
    <location>
        <begin position="238"/>
        <end position="256"/>
    </location>
</feature>
<proteinExistence type="predicted"/>
<feature type="compositionally biased region" description="Basic and acidic residues" evidence="1">
    <location>
        <begin position="288"/>
        <end position="306"/>
    </location>
</feature>
<feature type="region of interest" description="Disordered" evidence="1">
    <location>
        <begin position="353"/>
        <end position="500"/>
    </location>
</feature>
<comment type="caution">
    <text evidence="4">The sequence shown here is derived from an EMBL/GenBank/DDBJ whole genome shotgun (WGS) entry which is preliminary data.</text>
</comment>
<feature type="transmembrane region" description="Helical" evidence="2">
    <location>
        <begin position="171"/>
        <end position="191"/>
    </location>
</feature>
<keyword evidence="2" id="KW-1133">Transmembrane helix</keyword>
<protein>
    <submittedName>
        <fullName evidence="4">Uncharacterized protein</fullName>
    </submittedName>
</protein>
<sequence length="500" mass="54779">MHLQRATENLLLGLATTQIALTLTHTTTTTTTAKQQQQQQQLGVERTHAGVGEKTHLDKHYTTHPLSLQSFQETSSVPLEKTSERDDGDLATSFESNRSHEGQPARAAAPPYEYHRAEEESCVSPPPITIEPGSRSKPGKVPVLASAQTLARRLALLLTARNPLWTLSFRFLHALFAALFRFLYAAVAAQFRVLTLLMLWFWDEILSPMTFPIRLVIWATVILPISLTTAILRKLKPVILFALSAVTMGILIGSLASSTHEAIGDWLFPLHHHHHHRHPASKKKPSQKKKDMSLHAEPEPAPPRDKSRYKKRALLRAPTGDDCQAPERSGFNTTQSSQDQDLLPIHGALENEAHAGSSCDDDDDDDGVGGGEEEELWEGCARETEMTAALGPAQTRYTSAIEPSHARAARHRHHHQRPNASSAQANRAADPNPPSPDAPSILKLTHLPPSASSPSPPPLTLALAPAPLINPPSPSMPPARKKSPSRPTDSHSRARFVVII</sequence>
<feature type="compositionally biased region" description="Polar residues" evidence="1">
    <location>
        <begin position="330"/>
        <end position="339"/>
    </location>
</feature>
<evidence type="ECO:0000313" key="4">
    <source>
        <dbReference type="EMBL" id="PLW49046.1"/>
    </source>
</evidence>
<evidence type="ECO:0000256" key="2">
    <source>
        <dbReference type="SAM" id="Phobius"/>
    </source>
</evidence>
<feature type="compositionally biased region" description="Acidic residues" evidence="1">
    <location>
        <begin position="359"/>
        <end position="377"/>
    </location>
</feature>
<gene>
    <name evidence="4" type="ORF">PCASD_05084</name>
</gene>
<feature type="signal peptide" evidence="3">
    <location>
        <begin position="1"/>
        <end position="22"/>
    </location>
</feature>
<organism evidence="4 5">
    <name type="scientific">Puccinia coronata f. sp. avenae</name>
    <dbReference type="NCBI Taxonomy" id="200324"/>
    <lineage>
        <taxon>Eukaryota</taxon>
        <taxon>Fungi</taxon>
        <taxon>Dikarya</taxon>
        <taxon>Basidiomycota</taxon>
        <taxon>Pucciniomycotina</taxon>
        <taxon>Pucciniomycetes</taxon>
        <taxon>Pucciniales</taxon>
        <taxon>Pucciniaceae</taxon>
        <taxon>Puccinia</taxon>
    </lineage>
</organism>
<name>A0A2N5VGM4_9BASI</name>
<keyword evidence="2" id="KW-0812">Transmembrane</keyword>
<dbReference type="Proteomes" id="UP000235392">
    <property type="component" value="Unassembled WGS sequence"/>
</dbReference>
<dbReference type="AlphaFoldDB" id="A0A2N5VGM4"/>
<feature type="compositionally biased region" description="Polar residues" evidence="1">
    <location>
        <begin position="64"/>
        <end position="77"/>
    </location>
</feature>
<evidence type="ECO:0000256" key="3">
    <source>
        <dbReference type="SAM" id="SignalP"/>
    </source>
</evidence>
<keyword evidence="3" id="KW-0732">Signal</keyword>
<feature type="transmembrane region" description="Helical" evidence="2">
    <location>
        <begin position="211"/>
        <end position="231"/>
    </location>
</feature>
<dbReference type="EMBL" id="PGCI01000019">
    <property type="protein sequence ID" value="PLW49046.1"/>
    <property type="molecule type" value="Genomic_DNA"/>
</dbReference>
<reference evidence="4 5" key="1">
    <citation type="submission" date="2017-11" db="EMBL/GenBank/DDBJ databases">
        <title>De novo assembly and phasing of dikaryotic genomes from two isolates of Puccinia coronata f. sp. avenae, the causal agent of oat crown rust.</title>
        <authorList>
            <person name="Miller M.E."/>
            <person name="Zhang Y."/>
            <person name="Omidvar V."/>
            <person name="Sperschneider J."/>
            <person name="Schwessinger B."/>
            <person name="Raley C."/>
            <person name="Palmer J.M."/>
            <person name="Garnica D."/>
            <person name="Upadhyaya N."/>
            <person name="Rathjen J."/>
            <person name="Taylor J.M."/>
            <person name="Park R.F."/>
            <person name="Dodds P.N."/>
            <person name="Hirsch C.D."/>
            <person name="Kianian S.F."/>
            <person name="Figueroa M."/>
        </authorList>
    </citation>
    <scope>NUCLEOTIDE SEQUENCE [LARGE SCALE GENOMIC DNA]</scope>
    <source>
        <strain evidence="4">12SD80</strain>
    </source>
</reference>
<evidence type="ECO:0000256" key="1">
    <source>
        <dbReference type="SAM" id="MobiDB-lite"/>
    </source>
</evidence>
<feature type="compositionally biased region" description="Basic residues" evidence="1">
    <location>
        <begin position="407"/>
        <end position="417"/>
    </location>
</feature>
<feature type="compositionally biased region" description="Basic residues" evidence="1">
    <location>
        <begin position="276"/>
        <end position="287"/>
    </location>
</feature>
<feature type="chain" id="PRO_5014782041" evidence="3">
    <location>
        <begin position="23"/>
        <end position="500"/>
    </location>
</feature>
<keyword evidence="2" id="KW-0472">Membrane</keyword>
<feature type="region of interest" description="Disordered" evidence="1">
    <location>
        <begin position="64"/>
        <end position="140"/>
    </location>
</feature>